<feature type="transmembrane region" description="Helical" evidence="1">
    <location>
        <begin position="112"/>
        <end position="134"/>
    </location>
</feature>
<evidence type="ECO:0000256" key="1">
    <source>
        <dbReference type="SAM" id="Phobius"/>
    </source>
</evidence>
<name>A0A1K1NQ44_9FLAO</name>
<dbReference type="Proteomes" id="UP000182248">
    <property type="component" value="Unassembled WGS sequence"/>
</dbReference>
<gene>
    <name evidence="2" type="ORF">SAMN02927921_01384</name>
</gene>
<evidence type="ECO:0000313" key="3">
    <source>
        <dbReference type="Proteomes" id="UP000182248"/>
    </source>
</evidence>
<sequence length="175" mass="21039">MENWIQTLMESVFKKVDKQSIELTTSGKSKYLSLIIEERYGFLLSDRNISRYYTGYITGETKKIRPNKATLNILSLYLGYHSFEDFVRKNETREDMSLRKFTDKIRNLHIKVWISFGINVILCCTLLFCISRYYRKNCMVWMNDHYEKIRCSGLEYETILNEDVLRKFKKNPDHR</sequence>
<evidence type="ECO:0000313" key="2">
    <source>
        <dbReference type="EMBL" id="SFW37626.1"/>
    </source>
</evidence>
<keyword evidence="1" id="KW-0472">Membrane</keyword>
<organism evidence="2 3">
    <name type="scientific">Sinomicrobium oceani</name>
    <dbReference type="NCBI Taxonomy" id="1150368"/>
    <lineage>
        <taxon>Bacteria</taxon>
        <taxon>Pseudomonadati</taxon>
        <taxon>Bacteroidota</taxon>
        <taxon>Flavobacteriia</taxon>
        <taxon>Flavobacteriales</taxon>
        <taxon>Flavobacteriaceae</taxon>
        <taxon>Sinomicrobium</taxon>
    </lineage>
</organism>
<dbReference type="OrthoDB" id="1340494at2"/>
<protein>
    <submittedName>
        <fullName evidence="2">Uncharacterized protein</fullName>
    </submittedName>
</protein>
<dbReference type="EMBL" id="FPJE01000006">
    <property type="protein sequence ID" value="SFW37626.1"/>
    <property type="molecule type" value="Genomic_DNA"/>
</dbReference>
<accession>A0A1K1NQ44</accession>
<keyword evidence="3" id="KW-1185">Reference proteome</keyword>
<reference evidence="2 3" key="1">
    <citation type="submission" date="2016-11" db="EMBL/GenBank/DDBJ databases">
        <authorList>
            <person name="Jaros S."/>
            <person name="Januszkiewicz K."/>
            <person name="Wedrychowicz H."/>
        </authorList>
    </citation>
    <scope>NUCLEOTIDE SEQUENCE [LARGE SCALE GENOMIC DNA]</scope>
    <source>
        <strain evidence="2 3">CGMCC 1.12145</strain>
    </source>
</reference>
<keyword evidence="1" id="KW-0812">Transmembrane</keyword>
<proteinExistence type="predicted"/>
<dbReference type="AlphaFoldDB" id="A0A1K1NQ44"/>
<dbReference type="RefSeq" id="WP_072316624.1">
    <property type="nucleotide sequence ID" value="NZ_FPJE01000006.1"/>
</dbReference>
<keyword evidence="1" id="KW-1133">Transmembrane helix</keyword>